<proteinExistence type="predicted"/>
<organism evidence="2 3">
    <name type="scientific">Galendromus occidentalis</name>
    <name type="common">western predatory mite</name>
    <dbReference type="NCBI Taxonomy" id="34638"/>
    <lineage>
        <taxon>Eukaryota</taxon>
        <taxon>Metazoa</taxon>
        <taxon>Ecdysozoa</taxon>
        <taxon>Arthropoda</taxon>
        <taxon>Chelicerata</taxon>
        <taxon>Arachnida</taxon>
        <taxon>Acari</taxon>
        <taxon>Parasitiformes</taxon>
        <taxon>Mesostigmata</taxon>
        <taxon>Gamasina</taxon>
        <taxon>Phytoseioidea</taxon>
        <taxon>Phytoseiidae</taxon>
        <taxon>Typhlodrominae</taxon>
        <taxon>Galendromus</taxon>
    </lineage>
</organism>
<feature type="chain" id="PRO_5042477450" evidence="1">
    <location>
        <begin position="22"/>
        <end position="214"/>
    </location>
</feature>
<name>A0AAJ7PAQ1_9ACAR</name>
<keyword evidence="2" id="KW-1185">Reference proteome</keyword>
<dbReference type="GeneID" id="108864901"/>
<evidence type="ECO:0000256" key="1">
    <source>
        <dbReference type="SAM" id="SignalP"/>
    </source>
</evidence>
<reference evidence="3" key="1">
    <citation type="submission" date="2025-08" db="UniProtKB">
        <authorList>
            <consortium name="RefSeq"/>
        </authorList>
    </citation>
    <scope>IDENTIFICATION</scope>
</reference>
<gene>
    <name evidence="3" type="primary">LOC108864901</name>
</gene>
<sequence length="214" mass="24084">MINYVLAGCLLVCIAVSYTRAQFEIVDTSLALGDAIKSTVRDLRKTDGVFLRTYFGDGCLNSGCCNVGFKQTYYTEECPLWSWLKWSSSGPLLVAHKWMTEKCLECRYGGPNCRVGTASCTGDHKQKWHLGFHTNRTTAYGDVLFTIQNRQYPDRCVTIDSDYGLVLRDCSRGPTVLQLYYVDSDQLQTAMSAYQMVDAGRSRVSSMPGRDRLE</sequence>
<keyword evidence="1" id="KW-0732">Signal</keyword>
<evidence type="ECO:0000313" key="3">
    <source>
        <dbReference type="RefSeq" id="XP_018496860.1"/>
    </source>
</evidence>
<dbReference type="RefSeq" id="XP_018496860.1">
    <property type="nucleotide sequence ID" value="XM_018641344.1"/>
</dbReference>
<dbReference type="Gene3D" id="2.80.10.50">
    <property type="match status" value="1"/>
</dbReference>
<dbReference type="PROSITE" id="PS50231">
    <property type="entry name" value="RICIN_B_LECTIN"/>
    <property type="match status" value="1"/>
</dbReference>
<feature type="signal peptide" evidence="1">
    <location>
        <begin position="1"/>
        <end position="21"/>
    </location>
</feature>
<dbReference type="InterPro" id="IPR035992">
    <property type="entry name" value="Ricin_B-like_lectins"/>
</dbReference>
<evidence type="ECO:0000313" key="2">
    <source>
        <dbReference type="Proteomes" id="UP000694867"/>
    </source>
</evidence>
<dbReference type="Proteomes" id="UP000694867">
    <property type="component" value="Unplaced"/>
</dbReference>
<dbReference type="AlphaFoldDB" id="A0AAJ7PAQ1"/>
<protein>
    <submittedName>
        <fullName evidence="3">Uncharacterized protein LOC108864901</fullName>
    </submittedName>
</protein>
<dbReference type="SUPFAM" id="SSF50370">
    <property type="entry name" value="Ricin B-like lectins"/>
    <property type="match status" value="1"/>
</dbReference>
<accession>A0AAJ7PAQ1</accession>
<dbReference type="KEGG" id="goe:108864901"/>